<dbReference type="AlphaFoldDB" id="A0A833YPR5"/>
<reference evidence="2 3" key="1">
    <citation type="journal article" date="2020" name="Nature">
        <title>Six reference-quality genomes reveal evolution of bat adaptations.</title>
        <authorList>
            <person name="Jebb D."/>
            <person name="Huang Z."/>
            <person name="Pippel M."/>
            <person name="Hughes G.M."/>
            <person name="Lavrichenko K."/>
            <person name="Devanna P."/>
            <person name="Winkler S."/>
            <person name="Jermiin L.S."/>
            <person name="Skirmuntt E.C."/>
            <person name="Katzourakis A."/>
            <person name="Burkitt-Gray L."/>
            <person name="Ray D.A."/>
            <person name="Sullivan K.A.M."/>
            <person name="Roscito J.G."/>
            <person name="Kirilenko B.M."/>
            <person name="Davalos L.M."/>
            <person name="Corthals A.P."/>
            <person name="Power M.L."/>
            <person name="Jones G."/>
            <person name="Ransome R.D."/>
            <person name="Dechmann D.K.N."/>
            <person name="Locatelli A.G."/>
            <person name="Puechmaille S.J."/>
            <person name="Fedrigo O."/>
            <person name="Jarvis E.D."/>
            <person name="Hiller M."/>
            <person name="Vernes S.C."/>
            <person name="Myers E.W."/>
            <person name="Teeling E.C."/>
        </authorList>
    </citation>
    <scope>NUCLEOTIDE SEQUENCE [LARGE SCALE GENOMIC DNA]</scope>
    <source>
        <strain evidence="2">Bat1K_MPI-CBG_1</strain>
    </source>
</reference>
<feature type="compositionally biased region" description="Basic residues" evidence="1">
    <location>
        <begin position="79"/>
        <end position="93"/>
    </location>
</feature>
<feature type="region of interest" description="Disordered" evidence="1">
    <location>
        <begin position="51"/>
        <end position="142"/>
    </location>
</feature>
<protein>
    <submittedName>
        <fullName evidence="2">Uncharacterized protein</fullName>
    </submittedName>
</protein>
<sequence>MSTGPRAPVSCCCCQVRGLLEVDAEGERKGSKRGWSWEIGCGWRGHYMLGQDPPTPVQAEPTAGSTKTWEENKTLNTGRRVKAHRKQTARGRKVTNEDPVRGMVTWVSDHSQQNPQPDRPPDQLSPMEDASPSGEEQDTQYANFTFHGRKLCEAQDKEATSTCMYSEIKKTSQ</sequence>
<accession>A0A833YPR5</accession>
<organism evidence="2 3">
    <name type="scientific">Phyllostomus discolor</name>
    <name type="common">pale spear-nosed bat</name>
    <dbReference type="NCBI Taxonomy" id="89673"/>
    <lineage>
        <taxon>Eukaryota</taxon>
        <taxon>Metazoa</taxon>
        <taxon>Chordata</taxon>
        <taxon>Craniata</taxon>
        <taxon>Vertebrata</taxon>
        <taxon>Euteleostomi</taxon>
        <taxon>Mammalia</taxon>
        <taxon>Eutheria</taxon>
        <taxon>Laurasiatheria</taxon>
        <taxon>Chiroptera</taxon>
        <taxon>Yangochiroptera</taxon>
        <taxon>Phyllostomidae</taxon>
        <taxon>Phyllostominae</taxon>
        <taxon>Phyllostomus</taxon>
    </lineage>
</organism>
<evidence type="ECO:0000256" key="1">
    <source>
        <dbReference type="SAM" id="MobiDB-lite"/>
    </source>
</evidence>
<comment type="caution">
    <text evidence="2">The sequence shown here is derived from an EMBL/GenBank/DDBJ whole genome shotgun (WGS) entry which is preliminary data.</text>
</comment>
<name>A0A833YPR5_9CHIR</name>
<evidence type="ECO:0000313" key="3">
    <source>
        <dbReference type="Proteomes" id="UP000664940"/>
    </source>
</evidence>
<dbReference type="Proteomes" id="UP000664940">
    <property type="component" value="Unassembled WGS sequence"/>
</dbReference>
<gene>
    <name evidence="2" type="ORF">HJG60_009057</name>
</gene>
<proteinExistence type="predicted"/>
<dbReference type="EMBL" id="JABVXQ010000014">
    <property type="protein sequence ID" value="KAF6078152.1"/>
    <property type="molecule type" value="Genomic_DNA"/>
</dbReference>
<evidence type="ECO:0000313" key="2">
    <source>
        <dbReference type="EMBL" id="KAF6078152.1"/>
    </source>
</evidence>